<organism evidence="9 10">
    <name type="scientific">Bartonella quintana JK 68</name>
    <dbReference type="NCBI Taxonomy" id="1134503"/>
    <lineage>
        <taxon>Bacteria</taxon>
        <taxon>Pseudomonadati</taxon>
        <taxon>Pseudomonadota</taxon>
        <taxon>Alphaproteobacteria</taxon>
        <taxon>Hyphomicrobiales</taxon>
        <taxon>Bartonellaceae</taxon>
        <taxon>Bartonella</taxon>
    </lineage>
</organism>
<keyword evidence="3 6" id="KW-0547">Nucleotide-binding</keyword>
<evidence type="ECO:0000313" key="9">
    <source>
        <dbReference type="EMBL" id="KEC65327.1"/>
    </source>
</evidence>
<dbReference type="InterPro" id="IPR031168">
    <property type="entry name" value="G_TrmE"/>
</dbReference>
<dbReference type="PANTHER" id="PTHR42714:SF2">
    <property type="entry name" value="TRNA MODIFICATION GTPASE GTPBP3, MITOCHONDRIAL"/>
    <property type="match status" value="1"/>
</dbReference>
<dbReference type="CDD" id="cd04164">
    <property type="entry name" value="trmE"/>
    <property type="match status" value="1"/>
</dbReference>
<dbReference type="RefSeq" id="WP_011179969.1">
    <property type="nucleotide sequence ID" value="NZ_KL446932.1"/>
</dbReference>
<evidence type="ECO:0000256" key="5">
    <source>
        <dbReference type="ARBA" id="ARBA00023134"/>
    </source>
</evidence>
<feature type="domain" description="TrmE-type G" evidence="8">
    <location>
        <begin position="214"/>
        <end position="360"/>
    </location>
</feature>
<dbReference type="Gene3D" id="3.40.50.300">
    <property type="entry name" value="P-loop containing nucleotide triphosphate hydrolases"/>
    <property type="match status" value="1"/>
</dbReference>
<accession>A0ABR4SQC4</accession>
<dbReference type="InterPro" id="IPR005225">
    <property type="entry name" value="Small_GTP-bd"/>
</dbReference>
<dbReference type="InterPro" id="IPR027368">
    <property type="entry name" value="MnmE_dom2"/>
</dbReference>
<dbReference type="Pfam" id="PF01926">
    <property type="entry name" value="MMR_HSR1"/>
    <property type="match status" value="1"/>
</dbReference>
<dbReference type="Gene3D" id="1.20.120.430">
    <property type="entry name" value="tRNA modification GTPase MnmE domain 2"/>
    <property type="match status" value="1"/>
</dbReference>
<dbReference type="PANTHER" id="PTHR42714">
    <property type="entry name" value="TRNA MODIFICATION GTPASE GTPBP3"/>
    <property type="match status" value="1"/>
</dbReference>
<dbReference type="InterPro" id="IPR027417">
    <property type="entry name" value="P-loop_NTPase"/>
</dbReference>
<feature type="binding site" evidence="6">
    <location>
        <position position="436"/>
    </location>
    <ligand>
        <name>(6S)-5-formyl-5,6,7,8-tetrahydrofolate</name>
        <dbReference type="ChEBI" id="CHEBI:57457"/>
    </ligand>
</feature>
<evidence type="ECO:0000256" key="2">
    <source>
        <dbReference type="ARBA" id="ARBA00022694"/>
    </source>
</evidence>
<feature type="binding site" evidence="6">
    <location>
        <begin position="268"/>
        <end position="271"/>
    </location>
    <ligand>
        <name>GTP</name>
        <dbReference type="ChEBI" id="CHEBI:37565"/>
    </ligand>
</feature>
<protein>
    <recommendedName>
        <fullName evidence="6">tRNA modification GTPase MnmE</fullName>
        <ecNumber evidence="6">3.6.-.-</ecNumber>
    </recommendedName>
</protein>
<evidence type="ECO:0000256" key="3">
    <source>
        <dbReference type="ARBA" id="ARBA00022741"/>
    </source>
</evidence>
<dbReference type="NCBIfam" id="TIGR00450">
    <property type="entry name" value="mnmE_trmE_thdF"/>
    <property type="match status" value="1"/>
</dbReference>
<feature type="binding site" evidence="6">
    <location>
        <position position="228"/>
    </location>
    <ligand>
        <name>Mg(2+)</name>
        <dbReference type="ChEBI" id="CHEBI:18420"/>
    </ligand>
</feature>
<proteinExistence type="inferred from homology"/>
<comment type="caution">
    <text evidence="9">The sequence shown here is derived from an EMBL/GenBank/DDBJ whole genome shotgun (WGS) entry which is preliminary data.</text>
</comment>
<dbReference type="NCBIfam" id="TIGR00231">
    <property type="entry name" value="small_GTP"/>
    <property type="match status" value="1"/>
</dbReference>
<keyword evidence="4 6" id="KW-0630">Potassium</keyword>
<dbReference type="EC" id="3.6.-.-" evidence="6"/>
<dbReference type="Pfam" id="PF12631">
    <property type="entry name" value="MnmE_helical"/>
    <property type="match status" value="1"/>
</dbReference>
<comment type="cofactor">
    <cofactor evidence="6">
        <name>K(+)</name>
        <dbReference type="ChEBI" id="CHEBI:29103"/>
    </cofactor>
    <text evidence="6">Binds 1 potassium ion per subunit.</text>
</comment>
<dbReference type="InterPro" id="IPR027266">
    <property type="entry name" value="TrmE/GcvT-like"/>
</dbReference>
<sequence>MDTIFAVSSGLLPSGVAVIRLSGPHVINIVKALCGHLPKARLMHYGNLTARDGSFLDSALTVFFPAPHSFTGEDCAEFHLHGSKAVVNRFLDELSTFDGCRSAEAGEFSRRAFMEGKLDLIQAESLADLIEAETESQRRLAVMGTSGRLTTLYRDWRNRLIKARAFIEAELDFSDEADVSDLISDKVWEDVEELCISIRDHIAQGERANILRDGLKIVIAGAPNSGKSSIMNRLAGKSVAIVMEEAGTTRDALEIRLVLGGLPVFLTDTAGLRETENKIEQLGIEIAKQHIVDADLVILVYDMGNPKEVNLPETSAEIWHVGNKLDLYEEENKKTWTIQFSALTGLNFDYFIKELESFCLRRVSEIGNLFPARKRQLQLLKEAIREIEASINYRSLDLSLHAEHLRCASVFLGKITGDIDVEDLLDIIFSEFCIGK</sequence>
<comment type="caution">
    <text evidence="6">Lacks conserved residue(s) required for the propagation of feature annotation.</text>
</comment>
<keyword evidence="6" id="KW-0460">Magnesium</keyword>
<comment type="function">
    <text evidence="6">Exhibits a very high intrinsic GTPase hydrolysis rate. Involved in the addition of a carboxymethylaminomethyl (cmnm) group at the wobble position (U34) of certain tRNAs, forming tRNA-cmnm(5)s(2)U34.</text>
</comment>
<dbReference type="SUPFAM" id="SSF52540">
    <property type="entry name" value="P-loop containing nucleoside triphosphate hydrolases"/>
    <property type="match status" value="1"/>
</dbReference>
<evidence type="ECO:0000256" key="6">
    <source>
        <dbReference type="HAMAP-Rule" id="MF_00379"/>
    </source>
</evidence>
<feature type="binding site" evidence="6">
    <location>
        <begin position="224"/>
        <end position="229"/>
    </location>
    <ligand>
        <name>GTP</name>
        <dbReference type="ChEBI" id="CHEBI:37565"/>
    </ligand>
</feature>
<evidence type="ECO:0000259" key="8">
    <source>
        <dbReference type="PROSITE" id="PS51709"/>
    </source>
</evidence>
<comment type="subunit">
    <text evidence="6">Homodimer. Heterotetramer of two MnmE and two MnmG subunits.</text>
</comment>
<dbReference type="SUPFAM" id="SSF116878">
    <property type="entry name" value="TrmE connector domain"/>
    <property type="match status" value="1"/>
</dbReference>
<dbReference type="InterPro" id="IPR025867">
    <property type="entry name" value="MnmE_helical"/>
</dbReference>
<dbReference type="InterPro" id="IPR006073">
    <property type="entry name" value="GTP-bd"/>
</dbReference>
<evidence type="ECO:0000256" key="1">
    <source>
        <dbReference type="ARBA" id="ARBA00011043"/>
    </source>
</evidence>
<keyword evidence="2 6" id="KW-0819">tRNA processing</keyword>
<feature type="binding site" evidence="6">
    <location>
        <position position="117"/>
    </location>
    <ligand>
        <name>(6S)-5-formyl-5,6,7,8-tetrahydrofolate</name>
        <dbReference type="ChEBI" id="CHEBI:57457"/>
    </ligand>
</feature>
<dbReference type="InterPro" id="IPR004520">
    <property type="entry name" value="GTPase_MnmE"/>
</dbReference>
<dbReference type="NCBIfam" id="NF003661">
    <property type="entry name" value="PRK05291.1-3"/>
    <property type="match status" value="1"/>
</dbReference>
<dbReference type="InterPro" id="IPR018948">
    <property type="entry name" value="GTP-bd_TrmE_N"/>
</dbReference>
<keyword evidence="6" id="KW-0378">Hydrolase</keyword>
<feature type="binding site" evidence="6">
    <location>
        <position position="20"/>
    </location>
    <ligand>
        <name>(6S)-5-formyl-5,6,7,8-tetrahydrofolate</name>
        <dbReference type="ChEBI" id="CHEBI:57457"/>
    </ligand>
</feature>
<feature type="binding site" evidence="6">
    <location>
        <position position="77"/>
    </location>
    <ligand>
        <name>(6S)-5-formyl-5,6,7,8-tetrahydrofolate</name>
        <dbReference type="ChEBI" id="CHEBI:57457"/>
    </ligand>
</feature>
<evidence type="ECO:0000256" key="4">
    <source>
        <dbReference type="ARBA" id="ARBA00022958"/>
    </source>
</evidence>
<feature type="binding site" evidence="6">
    <location>
        <begin position="243"/>
        <end position="249"/>
    </location>
    <ligand>
        <name>GTP</name>
        <dbReference type="ChEBI" id="CHEBI:37565"/>
    </ligand>
</feature>
<name>A0ABR4SQC4_BARQI</name>
<keyword evidence="6" id="KW-0479">Metal-binding</keyword>
<dbReference type="HAMAP" id="MF_00379">
    <property type="entry name" value="GTPase_MnmE"/>
    <property type="match status" value="1"/>
</dbReference>
<evidence type="ECO:0000256" key="7">
    <source>
        <dbReference type="RuleBase" id="RU003313"/>
    </source>
</evidence>
<dbReference type="PROSITE" id="PS51709">
    <property type="entry name" value="G_TRME"/>
    <property type="match status" value="1"/>
</dbReference>
<keyword evidence="5 6" id="KW-0342">GTP-binding</keyword>
<reference evidence="9 10" key="1">
    <citation type="submission" date="2012-04" db="EMBL/GenBank/DDBJ databases">
        <title>The Genome Sequence of Bartonella quintana JK 68.</title>
        <authorList>
            <consortium name="The Broad Institute Genome Sequencing Platform"/>
            <consortium name="The Broad Institute Genome Sequencing Center for Infectious Disease"/>
            <person name="Feldgarden M."/>
            <person name="Kirby J."/>
            <person name="Kosoy M."/>
            <person name="Birtles R."/>
            <person name="Probert W.S."/>
            <person name="Chiaraviglio L."/>
            <person name="Walker B."/>
            <person name="Young S.K."/>
            <person name="Zeng Q."/>
            <person name="Gargeya S."/>
            <person name="Fitzgerald M."/>
            <person name="Haas B."/>
            <person name="Abouelleil A."/>
            <person name="Alvarado L."/>
            <person name="Arachchi H.M."/>
            <person name="Berlin A.M."/>
            <person name="Chapman S.B."/>
            <person name="Goldberg J."/>
            <person name="Griggs A."/>
            <person name="Gujja S."/>
            <person name="Hansen M."/>
            <person name="Howarth C."/>
            <person name="Imamovic A."/>
            <person name="Larimer J."/>
            <person name="McCowen C."/>
            <person name="Montmayeur A."/>
            <person name="Murphy C."/>
            <person name="Neiman D."/>
            <person name="Pearson M."/>
            <person name="Priest M."/>
            <person name="Roberts A."/>
            <person name="Saif S."/>
            <person name="Shea T."/>
            <person name="Sisk P."/>
            <person name="Sykes S."/>
            <person name="Wortman J."/>
            <person name="Nusbaum C."/>
            <person name="Birren B."/>
        </authorList>
    </citation>
    <scope>NUCLEOTIDE SEQUENCE [LARGE SCALE GENOMIC DNA]</scope>
    <source>
        <strain evidence="9 10">JK 68</strain>
    </source>
</reference>
<keyword evidence="10" id="KW-1185">Reference proteome</keyword>
<dbReference type="EMBL" id="AHPD01000011">
    <property type="protein sequence ID" value="KEC65327.1"/>
    <property type="molecule type" value="Genomic_DNA"/>
</dbReference>
<keyword evidence="6" id="KW-0963">Cytoplasm</keyword>
<comment type="similarity">
    <text evidence="1 6 7">Belongs to the TRAFAC class TrmE-Era-EngA-EngB-Septin-like GTPase superfamily. TrmE GTPase family.</text>
</comment>
<dbReference type="CDD" id="cd14858">
    <property type="entry name" value="TrmE_N"/>
    <property type="match status" value="1"/>
</dbReference>
<feature type="binding site" evidence="6">
    <location>
        <position position="249"/>
    </location>
    <ligand>
        <name>Mg(2+)</name>
        <dbReference type="ChEBI" id="CHEBI:18420"/>
    </ligand>
</feature>
<dbReference type="Gene3D" id="3.30.1360.120">
    <property type="entry name" value="Probable tRNA modification gtpase trme, domain 1"/>
    <property type="match status" value="1"/>
</dbReference>
<evidence type="ECO:0000313" key="10">
    <source>
        <dbReference type="Proteomes" id="UP000027143"/>
    </source>
</evidence>
<dbReference type="Proteomes" id="UP000027143">
    <property type="component" value="Unassembled WGS sequence"/>
</dbReference>
<dbReference type="Pfam" id="PF10396">
    <property type="entry name" value="TrmE_N"/>
    <property type="match status" value="1"/>
</dbReference>
<comment type="subcellular location">
    <subcellularLocation>
        <location evidence="6">Cytoplasm</location>
    </subcellularLocation>
</comment>
<gene>
    <name evidence="6" type="primary">mnmE</name>
    <name evidence="6" type="synonym">trmE</name>
    <name evidence="9" type="ORF">O7U_00977</name>
</gene>